<evidence type="ECO:0000313" key="2">
    <source>
        <dbReference type="EMBL" id="CAH0057368.1"/>
    </source>
</evidence>
<keyword evidence="3" id="KW-1185">Reference proteome</keyword>
<feature type="transmembrane region" description="Helical" evidence="1">
    <location>
        <begin position="258"/>
        <end position="280"/>
    </location>
</feature>
<dbReference type="OrthoDB" id="3552356at2759"/>
<organism evidence="2 3">
    <name type="scientific">Clonostachys solani</name>
    <dbReference type="NCBI Taxonomy" id="160281"/>
    <lineage>
        <taxon>Eukaryota</taxon>
        <taxon>Fungi</taxon>
        <taxon>Dikarya</taxon>
        <taxon>Ascomycota</taxon>
        <taxon>Pezizomycotina</taxon>
        <taxon>Sordariomycetes</taxon>
        <taxon>Hypocreomycetidae</taxon>
        <taxon>Hypocreales</taxon>
        <taxon>Bionectriaceae</taxon>
        <taxon>Clonostachys</taxon>
    </lineage>
</organism>
<keyword evidence="1" id="KW-1133">Transmembrane helix</keyword>
<feature type="transmembrane region" description="Helical" evidence="1">
    <location>
        <begin position="219"/>
        <end position="237"/>
    </location>
</feature>
<dbReference type="Proteomes" id="UP000775872">
    <property type="component" value="Unassembled WGS sequence"/>
</dbReference>
<sequence length="343" mass="38904">MDSTGTENGNDSNDFALVSGFYGPGAIGCWYYLITLFAVSWAFNPEETRRMRCPTPDFAAMMLYPVVAIGHLVIQIRHFPPEHSDYLAANLANAIKRWGGLDGAVLPLAPGRKSWYQIDASSELRKQLYPRIVAMNLALRVADIFSDLCLLFILRISLGALVRHLQSRNPRRTPWLVLYSSIAGLLWSWVSKILLASLIWHEREVSRITWSMGPRWSRLMMWAIGLPVWYYMLWRWYRSLTSYLGLSVNENKASRHRGNFSILGLLTIVACSVVVIIGPICYRGTYFYTIFPYQFYLPETGFSIAELDQAAALTSGAVAFLLNALRIWNAKRQPVCTADDDGE</sequence>
<keyword evidence="1" id="KW-0812">Transmembrane</keyword>
<feature type="transmembrane region" description="Helical" evidence="1">
    <location>
        <begin position="20"/>
        <end position="43"/>
    </location>
</feature>
<accession>A0A9P0ES05</accession>
<protein>
    <submittedName>
        <fullName evidence="2">Uncharacterized protein</fullName>
    </submittedName>
</protein>
<feature type="transmembrane region" description="Helical" evidence="1">
    <location>
        <begin position="300"/>
        <end position="322"/>
    </location>
</feature>
<comment type="caution">
    <text evidence="2">The sequence shown here is derived from an EMBL/GenBank/DDBJ whole genome shotgun (WGS) entry which is preliminary data.</text>
</comment>
<evidence type="ECO:0000256" key="1">
    <source>
        <dbReference type="SAM" id="Phobius"/>
    </source>
</evidence>
<proteinExistence type="predicted"/>
<dbReference type="EMBL" id="CABFOC020000074">
    <property type="protein sequence ID" value="CAH0057368.1"/>
    <property type="molecule type" value="Genomic_DNA"/>
</dbReference>
<feature type="transmembrane region" description="Helical" evidence="1">
    <location>
        <begin position="175"/>
        <end position="199"/>
    </location>
</feature>
<evidence type="ECO:0000313" key="3">
    <source>
        <dbReference type="Proteomes" id="UP000775872"/>
    </source>
</evidence>
<name>A0A9P0ES05_9HYPO</name>
<reference evidence="2 3" key="2">
    <citation type="submission" date="2021-10" db="EMBL/GenBank/DDBJ databases">
        <authorList>
            <person name="Piombo E."/>
        </authorList>
    </citation>
    <scope>NUCLEOTIDE SEQUENCE [LARGE SCALE GENOMIC DNA]</scope>
</reference>
<dbReference type="AlphaFoldDB" id="A0A9P0ES05"/>
<reference evidence="3" key="1">
    <citation type="submission" date="2019-06" db="EMBL/GenBank/DDBJ databases">
        <authorList>
            <person name="Broberg M."/>
        </authorList>
    </citation>
    <scope>NUCLEOTIDE SEQUENCE [LARGE SCALE GENOMIC DNA]</scope>
</reference>
<keyword evidence="1" id="KW-0472">Membrane</keyword>
<gene>
    <name evidence="2" type="ORF">CSOL1703_00007145</name>
</gene>